<proteinExistence type="predicted"/>
<gene>
    <name evidence="3" type="ORF">FRX31_022776</name>
</gene>
<dbReference type="PANTHER" id="PTHR21650:SF4">
    <property type="entry name" value="MEMBRALIN"/>
    <property type="match status" value="1"/>
</dbReference>
<keyword evidence="4" id="KW-1185">Reference proteome</keyword>
<feature type="transmembrane region" description="Helical" evidence="2">
    <location>
        <begin position="7"/>
        <end position="22"/>
    </location>
</feature>
<organism evidence="3 4">
    <name type="scientific">Thalictrum thalictroides</name>
    <name type="common">Rue-anemone</name>
    <name type="synonym">Anemone thalictroides</name>
    <dbReference type="NCBI Taxonomy" id="46969"/>
    <lineage>
        <taxon>Eukaryota</taxon>
        <taxon>Viridiplantae</taxon>
        <taxon>Streptophyta</taxon>
        <taxon>Embryophyta</taxon>
        <taxon>Tracheophyta</taxon>
        <taxon>Spermatophyta</taxon>
        <taxon>Magnoliopsida</taxon>
        <taxon>Ranunculales</taxon>
        <taxon>Ranunculaceae</taxon>
        <taxon>Thalictroideae</taxon>
        <taxon>Thalictrum</taxon>
    </lineage>
</organism>
<sequence>MKFFPRFFLLYFLVFHIYFFSYPYGFTYVAFAATAVFMQHLILYFWNRFEVPALQRFIQTRRPLLQQQADIHITSSTILASTLHITRLNMRNPTSNSISSSGSETRPAHDQFQVPNAADEVPGPQETSETDNAGRVGNPLQHIPESASQQREVAHSPGSLNPFNSMLLRILGGASSGGLNSFWSLFRDVRDHGQENPESPQQENHAT</sequence>
<evidence type="ECO:0000256" key="1">
    <source>
        <dbReference type="SAM" id="MobiDB-lite"/>
    </source>
</evidence>
<dbReference type="GO" id="GO:0005783">
    <property type="term" value="C:endoplasmic reticulum"/>
    <property type="evidence" value="ECO:0007669"/>
    <property type="project" value="TreeGrafter"/>
</dbReference>
<evidence type="ECO:0000313" key="3">
    <source>
        <dbReference type="EMBL" id="KAF5187635.1"/>
    </source>
</evidence>
<name>A0A7J6VTT3_THATH</name>
<feature type="region of interest" description="Disordered" evidence="1">
    <location>
        <begin position="115"/>
        <end position="141"/>
    </location>
</feature>
<accession>A0A7J6VTT3</accession>
<keyword evidence="2" id="KW-1133">Transmembrane helix</keyword>
<dbReference type="PANTHER" id="PTHR21650">
    <property type="entry name" value="MEMBRALIN/KINETOCHORE PROTEIN NUF2"/>
    <property type="match status" value="1"/>
</dbReference>
<reference evidence="3 4" key="1">
    <citation type="submission" date="2020-06" db="EMBL/GenBank/DDBJ databases">
        <title>Transcriptomic and genomic resources for Thalictrum thalictroides and T. hernandezii: Facilitating candidate gene discovery in an emerging model plant lineage.</title>
        <authorList>
            <person name="Arias T."/>
            <person name="Riano-Pachon D.M."/>
            <person name="Di Stilio V.S."/>
        </authorList>
    </citation>
    <scope>NUCLEOTIDE SEQUENCE [LARGE SCALE GENOMIC DNA]</scope>
    <source>
        <strain evidence="4">cv. WT478/WT964</strain>
        <tissue evidence="3">Leaves</tissue>
    </source>
</reference>
<keyword evidence="2" id="KW-0472">Membrane</keyword>
<comment type="caution">
    <text evidence="3">The sequence shown here is derived from an EMBL/GenBank/DDBJ whole genome shotgun (WGS) entry which is preliminary data.</text>
</comment>
<protein>
    <submittedName>
        <fullName evidence="3">Membralin-like protein</fullName>
    </submittedName>
</protein>
<dbReference type="GO" id="GO:1904294">
    <property type="term" value="P:positive regulation of ERAD pathway"/>
    <property type="evidence" value="ECO:0007669"/>
    <property type="project" value="TreeGrafter"/>
</dbReference>
<evidence type="ECO:0000256" key="2">
    <source>
        <dbReference type="SAM" id="Phobius"/>
    </source>
</evidence>
<evidence type="ECO:0000313" key="4">
    <source>
        <dbReference type="Proteomes" id="UP000554482"/>
    </source>
</evidence>
<dbReference type="Proteomes" id="UP000554482">
    <property type="component" value="Unassembled WGS sequence"/>
</dbReference>
<keyword evidence="2" id="KW-0812">Transmembrane</keyword>
<dbReference type="AlphaFoldDB" id="A0A7J6VTT3"/>
<dbReference type="EMBL" id="JABWDY010027762">
    <property type="protein sequence ID" value="KAF5187635.1"/>
    <property type="molecule type" value="Genomic_DNA"/>
</dbReference>
<dbReference type="GO" id="GO:0034976">
    <property type="term" value="P:response to endoplasmic reticulum stress"/>
    <property type="evidence" value="ECO:0007669"/>
    <property type="project" value="TreeGrafter"/>
</dbReference>
<dbReference type="OrthoDB" id="6779347at2759"/>